<dbReference type="EMBL" id="CM037158">
    <property type="protein sequence ID" value="KAH7852443.1"/>
    <property type="molecule type" value="Genomic_DNA"/>
</dbReference>
<evidence type="ECO:0000313" key="1">
    <source>
        <dbReference type="EMBL" id="KAH7852443.1"/>
    </source>
</evidence>
<accession>A0ACB7YGB2</accession>
<keyword evidence="2" id="KW-1185">Reference proteome</keyword>
<reference evidence="1 2" key="1">
    <citation type="journal article" date="2021" name="Hortic Res">
        <title>High-quality reference genome and annotation aids understanding of berry development for evergreen blueberry (Vaccinium darrowii).</title>
        <authorList>
            <person name="Yu J."/>
            <person name="Hulse-Kemp A.M."/>
            <person name="Babiker E."/>
            <person name="Staton M."/>
        </authorList>
    </citation>
    <scope>NUCLEOTIDE SEQUENCE [LARGE SCALE GENOMIC DNA]</scope>
    <source>
        <strain evidence="2">cv. NJ 8807/NJ 8810</strain>
        <tissue evidence="1">Young leaf</tissue>
    </source>
</reference>
<proteinExistence type="predicted"/>
<evidence type="ECO:0000313" key="2">
    <source>
        <dbReference type="Proteomes" id="UP000828048"/>
    </source>
</evidence>
<organism evidence="1 2">
    <name type="scientific">Vaccinium darrowii</name>
    <dbReference type="NCBI Taxonomy" id="229202"/>
    <lineage>
        <taxon>Eukaryota</taxon>
        <taxon>Viridiplantae</taxon>
        <taxon>Streptophyta</taxon>
        <taxon>Embryophyta</taxon>
        <taxon>Tracheophyta</taxon>
        <taxon>Spermatophyta</taxon>
        <taxon>Magnoliopsida</taxon>
        <taxon>eudicotyledons</taxon>
        <taxon>Gunneridae</taxon>
        <taxon>Pentapetalae</taxon>
        <taxon>asterids</taxon>
        <taxon>Ericales</taxon>
        <taxon>Ericaceae</taxon>
        <taxon>Vaccinioideae</taxon>
        <taxon>Vaccinieae</taxon>
        <taxon>Vaccinium</taxon>
    </lineage>
</organism>
<dbReference type="Proteomes" id="UP000828048">
    <property type="component" value="Chromosome 8"/>
</dbReference>
<protein>
    <submittedName>
        <fullName evidence="1">Uncharacterized protein</fullName>
    </submittedName>
</protein>
<gene>
    <name evidence="1" type="ORF">Vadar_024856</name>
</gene>
<sequence>MAVGVVSVPIPNDTYKLGFIGADKMAESIAKGVGKLGVLLASRIRTAHLGSSSRAAFESFGVKVFKRNVEVLPYPLFGVCHLCLDLLQYLQPKSPG</sequence>
<comment type="caution">
    <text evidence="1">The sequence shown here is derived from an EMBL/GenBank/DDBJ whole genome shotgun (WGS) entry which is preliminary data.</text>
</comment>
<name>A0ACB7YGB2_9ERIC</name>